<protein>
    <submittedName>
        <fullName evidence="2">Uncharacterized protein</fullName>
    </submittedName>
</protein>
<feature type="compositionally biased region" description="Low complexity" evidence="1">
    <location>
        <begin position="107"/>
        <end position="116"/>
    </location>
</feature>
<dbReference type="Gramene" id="OBART11G05500.1">
    <property type="protein sequence ID" value="OBART11G05500.1"/>
    <property type="gene ID" value="OBART11G05500"/>
</dbReference>
<dbReference type="HOGENOM" id="CLU_1613339_0_0_1"/>
<evidence type="ECO:0000313" key="2">
    <source>
        <dbReference type="EnsemblPlants" id="OBART11G05500.1"/>
    </source>
</evidence>
<dbReference type="EnsemblPlants" id="OBART11G05500.1">
    <property type="protein sequence ID" value="OBART11G05500.1"/>
    <property type="gene ID" value="OBART11G05500"/>
</dbReference>
<feature type="compositionally biased region" description="Polar residues" evidence="1">
    <location>
        <begin position="1"/>
        <end position="21"/>
    </location>
</feature>
<feature type="compositionally biased region" description="Low complexity" evidence="1">
    <location>
        <begin position="127"/>
        <end position="138"/>
    </location>
</feature>
<dbReference type="AlphaFoldDB" id="A0A0D3HJ44"/>
<sequence>MFDEMLTSSRRSNQRTWQSSPIRELKNDAHAATTPCRAPPPPPEDTMKRRKGRRRTRWRVATGKGTELAATASTCEAVTRRGSGGGAALPPQLRAPKPQPPPHHARALALLAAASTRTRRSSRRLGRAATAGSNAAAATERGEGNRHVTRHTPLPSPNRLDPKPT</sequence>
<proteinExistence type="predicted"/>
<reference evidence="2" key="2">
    <citation type="submission" date="2015-03" db="UniProtKB">
        <authorList>
            <consortium name="EnsemblPlants"/>
        </authorList>
    </citation>
    <scope>IDENTIFICATION</scope>
</reference>
<feature type="compositionally biased region" description="Basic residues" evidence="1">
    <location>
        <begin position="117"/>
        <end position="126"/>
    </location>
</feature>
<organism evidence="2">
    <name type="scientific">Oryza barthii</name>
    <dbReference type="NCBI Taxonomy" id="65489"/>
    <lineage>
        <taxon>Eukaryota</taxon>
        <taxon>Viridiplantae</taxon>
        <taxon>Streptophyta</taxon>
        <taxon>Embryophyta</taxon>
        <taxon>Tracheophyta</taxon>
        <taxon>Spermatophyta</taxon>
        <taxon>Magnoliopsida</taxon>
        <taxon>Liliopsida</taxon>
        <taxon>Poales</taxon>
        <taxon>Poaceae</taxon>
        <taxon>BOP clade</taxon>
        <taxon>Oryzoideae</taxon>
        <taxon>Oryzeae</taxon>
        <taxon>Oryzinae</taxon>
        <taxon>Oryza</taxon>
    </lineage>
</organism>
<dbReference type="PaxDb" id="65489-OBART11G05500.1"/>
<name>A0A0D3HJ44_9ORYZ</name>
<accession>A0A0D3HJ44</accession>
<dbReference type="Proteomes" id="UP000026960">
    <property type="component" value="Chromosome 11"/>
</dbReference>
<feature type="region of interest" description="Disordered" evidence="1">
    <location>
        <begin position="1"/>
        <end position="165"/>
    </location>
</feature>
<keyword evidence="3" id="KW-1185">Reference proteome</keyword>
<feature type="compositionally biased region" description="Basic residues" evidence="1">
    <location>
        <begin position="48"/>
        <end position="58"/>
    </location>
</feature>
<evidence type="ECO:0000313" key="3">
    <source>
        <dbReference type="Proteomes" id="UP000026960"/>
    </source>
</evidence>
<evidence type="ECO:0000256" key="1">
    <source>
        <dbReference type="SAM" id="MobiDB-lite"/>
    </source>
</evidence>
<reference evidence="2" key="1">
    <citation type="journal article" date="2009" name="Rice">
        <title>De Novo Next Generation Sequencing of Plant Genomes.</title>
        <authorList>
            <person name="Rounsley S."/>
            <person name="Marri P.R."/>
            <person name="Yu Y."/>
            <person name="He R."/>
            <person name="Sisneros N."/>
            <person name="Goicoechea J.L."/>
            <person name="Lee S.J."/>
            <person name="Angelova A."/>
            <person name="Kudrna D."/>
            <person name="Luo M."/>
            <person name="Affourtit J."/>
            <person name="Desany B."/>
            <person name="Knight J."/>
            <person name="Niazi F."/>
            <person name="Egholm M."/>
            <person name="Wing R.A."/>
        </authorList>
    </citation>
    <scope>NUCLEOTIDE SEQUENCE [LARGE SCALE GENOMIC DNA]</scope>
    <source>
        <strain evidence="2">cv. IRGC 105608</strain>
    </source>
</reference>